<feature type="signal peptide" evidence="2">
    <location>
        <begin position="1"/>
        <end position="24"/>
    </location>
</feature>
<reference evidence="4 5" key="1">
    <citation type="submission" date="2021-10" db="EMBL/GenBank/DDBJ databases">
        <authorList>
            <person name="Koch H."/>
        </authorList>
    </citation>
    <scope>NUCLEOTIDE SEQUENCE [LARGE SCALE GENOMIC DNA]</scope>
    <source>
        <strain evidence="4">6680</strain>
    </source>
</reference>
<evidence type="ECO:0000313" key="5">
    <source>
        <dbReference type="Proteomes" id="UP000839052"/>
    </source>
</evidence>
<keyword evidence="4" id="KW-0560">Oxidoreductase</keyword>
<organism evidence="4 5">
    <name type="scientific">Candidatus Nitrotoga arctica</name>
    <dbReference type="NCBI Taxonomy" id="453162"/>
    <lineage>
        <taxon>Bacteria</taxon>
        <taxon>Pseudomonadati</taxon>
        <taxon>Pseudomonadota</taxon>
        <taxon>Betaproteobacteria</taxon>
        <taxon>Nitrosomonadales</taxon>
        <taxon>Gallionellaceae</taxon>
        <taxon>Candidatus Nitrotoga</taxon>
    </lineage>
</organism>
<evidence type="ECO:0000313" key="4">
    <source>
        <dbReference type="EMBL" id="CAG9931339.1"/>
    </source>
</evidence>
<gene>
    <name evidence="4" type="ORF">NTG6680_0086</name>
</gene>
<keyword evidence="5" id="KW-1185">Reference proteome</keyword>
<dbReference type="InterPro" id="IPR036423">
    <property type="entry name" value="SOD-like_Cu/Zn_dom_sf"/>
</dbReference>
<accession>A0ABM8YV53</accession>
<dbReference type="Gene3D" id="2.60.40.200">
    <property type="entry name" value="Superoxide dismutase, copper/zinc binding domain"/>
    <property type="match status" value="1"/>
</dbReference>
<dbReference type="InterPro" id="IPR024134">
    <property type="entry name" value="SOD_Cu/Zn_/chaperone"/>
</dbReference>
<dbReference type="InterPro" id="IPR001424">
    <property type="entry name" value="SOD_Cu_Zn_dom"/>
</dbReference>
<name>A0ABM8YV53_9PROT</name>
<protein>
    <submittedName>
        <fullName evidence="4">Superoxide dismutase (Cu-Zn)</fullName>
        <ecNumber evidence="4">1.15.1.1</ecNumber>
    </submittedName>
</protein>
<keyword evidence="2" id="KW-0732">Signal</keyword>
<evidence type="ECO:0000259" key="3">
    <source>
        <dbReference type="Pfam" id="PF00080"/>
    </source>
</evidence>
<dbReference type="SUPFAM" id="SSF49329">
    <property type="entry name" value="Cu,Zn superoxide dismutase-like"/>
    <property type="match status" value="1"/>
</dbReference>
<proteinExistence type="inferred from homology"/>
<dbReference type="GO" id="GO:0004784">
    <property type="term" value="F:superoxide dismutase activity"/>
    <property type="evidence" value="ECO:0007669"/>
    <property type="project" value="UniProtKB-EC"/>
</dbReference>
<feature type="chain" id="PRO_5046494189" evidence="2">
    <location>
        <begin position="25"/>
        <end position="207"/>
    </location>
</feature>
<feature type="domain" description="Superoxide dismutase copper/zinc binding" evidence="3">
    <location>
        <begin position="57"/>
        <end position="203"/>
    </location>
</feature>
<dbReference type="Proteomes" id="UP000839052">
    <property type="component" value="Chromosome"/>
</dbReference>
<dbReference type="RefSeq" id="WP_239795446.1">
    <property type="nucleotide sequence ID" value="NZ_OU912926.1"/>
</dbReference>
<evidence type="ECO:0000256" key="2">
    <source>
        <dbReference type="SAM" id="SignalP"/>
    </source>
</evidence>
<comment type="similarity">
    <text evidence="1">Belongs to the Cu-Zn superoxide dismutase family.</text>
</comment>
<sequence>MKFVTKLPLALALVVGSVTSPVFAEAEHHAGKEDGHHAGKVEKKLRAEAIIAGPGITGEAHLYEEHDGLVRIKMMVQGTPDSKLTPGRHAVHIHETGACDPFTAAKGHYDGNINPQINPEANVSPGLGNHPYHLGDLPNLVVDENRKGTLYAITSRVTLTPGLTTLFDADGSAFIIHGLEDKFLPDPPTKDAPGGPRIACGVIVLKK</sequence>
<evidence type="ECO:0000256" key="1">
    <source>
        <dbReference type="ARBA" id="ARBA00010457"/>
    </source>
</evidence>
<dbReference type="EMBL" id="OU912926">
    <property type="protein sequence ID" value="CAG9931339.1"/>
    <property type="molecule type" value="Genomic_DNA"/>
</dbReference>
<dbReference type="Pfam" id="PF00080">
    <property type="entry name" value="Sod_Cu"/>
    <property type="match status" value="1"/>
</dbReference>
<dbReference type="PANTHER" id="PTHR10003">
    <property type="entry name" value="SUPEROXIDE DISMUTASE CU-ZN -RELATED"/>
    <property type="match status" value="1"/>
</dbReference>
<dbReference type="EC" id="1.15.1.1" evidence="4"/>